<feature type="signal peptide" evidence="1">
    <location>
        <begin position="1"/>
        <end position="23"/>
    </location>
</feature>
<protein>
    <recommendedName>
        <fullName evidence="4">Lipoprotein</fullName>
    </recommendedName>
</protein>
<proteinExistence type="predicted"/>
<dbReference type="InterPro" id="IPR027593">
    <property type="entry name" value="Aro_clust"/>
</dbReference>
<dbReference type="EMBL" id="JAJHZP010000002">
    <property type="protein sequence ID" value="MDC4183112.1"/>
    <property type="molecule type" value="Genomic_DNA"/>
</dbReference>
<evidence type="ECO:0000256" key="1">
    <source>
        <dbReference type="SAM" id="SignalP"/>
    </source>
</evidence>
<gene>
    <name evidence="2" type="ORF">LNO71_00435</name>
</gene>
<evidence type="ECO:0008006" key="4">
    <source>
        <dbReference type="Google" id="ProtNLM"/>
    </source>
</evidence>
<keyword evidence="1" id="KW-0732">Signal</keyword>
<feature type="chain" id="PRO_5043789982" description="Lipoprotein" evidence="1">
    <location>
        <begin position="24"/>
        <end position="273"/>
    </location>
</feature>
<name>A0AAW6HMM6_9MOLU</name>
<evidence type="ECO:0000313" key="2">
    <source>
        <dbReference type="EMBL" id="MDC4183112.1"/>
    </source>
</evidence>
<accession>A0AAW6HMM6</accession>
<reference evidence="2" key="1">
    <citation type="submission" date="2021-11" db="EMBL/GenBank/DDBJ databases">
        <title>Description of Mycoplasma bradburyaesp. nov.from sea birds: a tribute to a great mycoplasmologist.</title>
        <authorList>
            <person name="Ramirez A.S."/>
            <person name="Poveda C."/>
            <person name="Suarez-Perez A."/>
            <person name="Rosales R.S."/>
            <person name="Dijkman R."/>
            <person name="Feberwee A."/>
            <person name="Spergser J."/>
            <person name="Szostak M.P."/>
            <person name="Ressel L."/>
            <person name="Calabuig P."/>
            <person name="Catania S."/>
            <person name="Gobbo F."/>
            <person name="Timofte D."/>
            <person name="Poveda J.B."/>
        </authorList>
    </citation>
    <scope>NUCLEOTIDE SEQUENCE</scope>
    <source>
        <strain evidence="2">T264</strain>
    </source>
</reference>
<evidence type="ECO:0000313" key="3">
    <source>
        <dbReference type="Proteomes" id="UP001216384"/>
    </source>
</evidence>
<dbReference type="AlphaFoldDB" id="A0AAW6HMM6"/>
<organism evidence="2 3">
    <name type="scientific">Mycoplasma bradburyae</name>
    <dbReference type="NCBI Taxonomy" id="2963128"/>
    <lineage>
        <taxon>Bacteria</taxon>
        <taxon>Bacillati</taxon>
        <taxon>Mycoplasmatota</taxon>
        <taxon>Mollicutes</taxon>
        <taxon>Mycoplasmataceae</taxon>
        <taxon>Mycoplasma</taxon>
    </lineage>
</organism>
<sequence length="273" mass="32121">MFKKIVFASSALIVPLSSCSNIANGSNYLLKQATSEEKEQEKTNQLLNKFLLKMYKTQDVVNKYIEAQKKSEESIIKSLDVYLRLYNGFNIATDSDYAYGRSIEDVGFIRGVSLDIQDATVQIFRFIKSDFYTFLTNYNKFKFVGYLDGNDKFNKDIEGYFYEMSFLKTYHKEKGIDVFYVPKTNQIIDYKEINNYHFFKFADYSIASIKNVGDKYYIMPLIHMVKNDKNENVDVDIQEFYEYMNMEEPTTEKIQKWNEKYGVAISYALRMTV</sequence>
<comment type="caution">
    <text evidence="2">The sequence shown here is derived from an EMBL/GenBank/DDBJ whole genome shotgun (WGS) entry which is preliminary data.</text>
</comment>
<dbReference type="Proteomes" id="UP001216384">
    <property type="component" value="Unassembled WGS sequence"/>
</dbReference>
<dbReference type="RefSeq" id="WP_272403880.1">
    <property type="nucleotide sequence ID" value="NZ_JAJHZP010000002.1"/>
</dbReference>
<dbReference type="NCBIfam" id="TIGR04313">
    <property type="entry name" value="aro_clust_Mycop"/>
    <property type="match status" value="1"/>
</dbReference>